<protein>
    <submittedName>
        <fullName evidence="11">Cysteine desulfurase</fullName>
    </submittedName>
</protein>
<dbReference type="PROSITE" id="PS00595">
    <property type="entry name" value="AA_TRANSFER_CLASS_5"/>
    <property type="match status" value="1"/>
</dbReference>
<dbReference type="Pfam" id="PF00266">
    <property type="entry name" value="Aminotran_5"/>
    <property type="match status" value="1"/>
</dbReference>
<evidence type="ECO:0000256" key="3">
    <source>
        <dbReference type="ARBA" id="ARBA00022723"/>
    </source>
</evidence>
<keyword evidence="9" id="KW-1133">Transmembrane helix</keyword>
<dbReference type="EMBL" id="BLRV01000337">
    <property type="protein sequence ID" value="GFP22315.1"/>
    <property type="molecule type" value="Genomic_DNA"/>
</dbReference>
<name>A0A6V8NPV9_9ACTN</name>
<evidence type="ECO:0000256" key="2">
    <source>
        <dbReference type="ARBA" id="ARBA00006490"/>
    </source>
</evidence>
<evidence type="ECO:0000256" key="7">
    <source>
        <dbReference type="ARBA" id="ARBA00050776"/>
    </source>
</evidence>
<dbReference type="Gene3D" id="3.40.640.10">
    <property type="entry name" value="Type I PLP-dependent aspartate aminotransferase-like (Major domain)"/>
    <property type="match status" value="1"/>
</dbReference>
<feature type="transmembrane region" description="Helical" evidence="9">
    <location>
        <begin position="104"/>
        <end position="125"/>
    </location>
</feature>
<keyword evidence="9" id="KW-0472">Membrane</keyword>
<comment type="cofactor">
    <cofactor evidence="1 8">
        <name>pyridoxal 5'-phosphate</name>
        <dbReference type="ChEBI" id="CHEBI:597326"/>
    </cofactor>
</comment>
<keyword evidence="6" id="KW-0411">Iron-sulfur</keyword>
<keyword evidence="3" id="KW-0479">Metal-binding</keyword>
<evidence type="ECO:0000256" key="5">
    <source>
        <dbReference type="ARBA" id="ARBA00023004"/>
    </source>
</evidence>
<comment type="similarity">
    <text evidence="2">Belongs to the class-V pyridoxal-phosphate-dependent aminotransferase family. NifS/IscS subfamily.</text>
</comment>
<dbReference type="GO" id="GO:0051536">
    <property type="term" value="F:iron-sulfur cluster binding"/>
    <property type="evidence" value="ECO:0007669"/>
    <property type="project" value="UniProtKB-KW"/>
</dbReference>
<evidence type="ECO:0000256" key="6">
    <source>
        <dbReference type="ARBA" id="ARBA00023014"/>
    </source>
</evidence>
<sequence length="130" mass="14470">MLKERGILFHTDAVQTVGKIPIDLKKLSVDMLSLSGHKLHAPKGVGALYVRKGTRFSPYIIGGHQEHGRQIVVFFFIMCCFFCFSGLSVISLNSTDAPLSVISILPFILSCTVTFSVFYAFCNLFKFPFV</sequence>
<gene>
    <name evidence="11" type="ORF">HKBW3S06_01542</name>
</gene>
<organism evidence="11 12">
    <name type="scientific">Candidatus Hakubella thermalkaliphila</name>
    <dbReference type="NCBI Taxonomy" id="2754717"/>
    <lineage>
        <taxon>Bacteria</taxon>
        <taxon>Bacillati</taxon>
        <taxon>Actinomycetota</taxon>
        <taxon>Actinomycetota incertae sedis</taxon>
        <taxon>Candidatus Hakubellales</taxon>
        <taxon>Candidatus Hakubellaceae</taxon>
        <taxon>Candidatus Hakubella</taxon>
    </lineage>
</organism>
<evidence type="ECO:0000313" key="12">
    <source>
        <dbReference type="Proteomes" id="UP000580051"/>
    </source>
</evidence>
<dbReference type="Proteomes" id="UP000580051">
    <property type="component" value="Unassembled WGS sequence"/>
</dbReference>
<dbReference type="PANTHER" id="PTHR11601">
    <property type="entry name" value="CYSTEINE DESULFURYLASE FAMILY MEMBER"/>
    <property type="match status" value="1"/>
</dbReference>
<dbReference type="RefSeq" id="WP_275942734.1">
    <property type="nucleotide sequence ID" value="NZ_BLRV01000337.1"/>
</dbReference>
<evidence type="ECO:0000256" key="1">
    <source>
        <dbReference type="ARBA" id="ARBA00001933"/>
    </source>
</evidence>
<dbReference type="GO" id="GO:0031071">
    <property type="term" value="F:cysteine desulfurase activity"/>
    <property type="evidence" value="ECO:0007669"/>
    <property type="project" value="UniProtKB-EC"/>
</dbReference>
<keyword evidence="4" id="KW-0663">Pyridoxal phosphate</keyword>
<reference evidence="11 12" key="1">
    <citation type="journal article" date="2020" name="Front. Microbiol.">
        <title>Single-cell genomics of novel Actinobacteria with the Wood-Ljungdahl pathway discovered in a serpentinizing system.</title>
        <authorList>
            <person name="Merino N."/>
            <person name="Kawai M."/>
            <person name="Boyd E.S."/>
            <person name="Colman D.R."/>
            <person name="McGlynn S.E."/>
            <person name="Nealson K.H."/>
            <person name="Kurokawa K."/>
            <person name="Hongoh Y."/>
        </authorList>
    </citation>
    <scope>NUCLEOTIDE SEQUENCE [LARGE SCALE GENOMIC DNA]</scope>
    <source>
        <strain evidence="11 12">S06</strain>
    </source>
</reference>
<evidence type="ECO:0000256" key="9">
    <source>
        <dbReference type="SAM" id="Phobius"/>
    </source>
</evidence>
<accession>A0A6V8NPV9</accession>
<keyword evidence="5" id="KW-0408">Iron</keyword>
<keyword evidence="9" id="KW-0812">Transmembrane</keyword>
<dbReference type="AlphaFoldDB" id="A0A6V8NPV9"/>
<feature type="domain" description="Aminotransferase class V" evidence="10">
    <location>
        <begin position="2"/>
        <end position="64"/>
    </location>
</feature>
<dbReference type="SUPFAM" id="SSF53383">
    <property type="entry name" value="PLP-dependent transferases"/>
    <property type="match status" value="1"/>
</dbReference>
<dbReference type="InterPro" id="IPR000192">
    <property type="entry name" value="Aminotrans_V_dom"/>
</dbReference>
<dbReference type="InterPro" id="IPR015424">
    <property type="entry name" value="PyrdxlP-dep_Trfase"/>
</dbReference>
<evidence type="ECO:0000259" key="10">
    <source>
        <dbReference type="Pfam" id="PF00266"/>
    </source>
</evidence>
<dbReference type="InterPro" id="IPR015421">
    <property type="entry name" value="PyrdxlP-dep_Trfase_major"/>
</dbReference>
<dbReference type="PANTHER" id="PTHR11601:SF34">
    <property type="entry name" value="CYSTEINE DESULFURASE"/>
    <property type="match status" value="1"/>
</dbReference>
<evidence type="ECO:0000256" key="8">
    <source>
        <dbReference type="RuleBase" id="RU004504"/>
    </source>
</evidence>
<feature type="non-terminal residue" evidence="11">
    <location>
        <position position="1"/>
    </location>
</feature>
<evidence type="ECO:0000256" key="4">
    <source>
        <dbReference type="ARBA" id="ARBA00022898"/>
    </source>
</evidence>
<comment type="caution">
    <text evidence="11">The sequence shown here is derived from an EMBL/GenBank/DDBJ whole genome shotgun (WGS) entry which is preliminary data.</text>
</comment>
<evidence type="ECO:0000313" key="11">
    <source>
        <dbReference type="EMBL" id="GFP22315.1"/>
    </source>
</evidence>
<feature type="transmembrane region" description="Helical" evidence="9">
    <location>
        <begin position="71"/>
        <end position="92"/>
    </location>
</feature>
<comment type="catalytic activity">
    <reaction evidence="7">
        <text>(sulfur carrier)-H + L-cysteine = (sulfur carrier)-SH + L-alanine</text>
        <dbReference type="Rhea" id="RHEA:43892"/>
        <dbReference type="Rhea" id="RHEA-COMP:14737"/>
        <dbReference type="Rhea" id="RHEA-COMP:14739"/>
        <dbReference type="ChEBI" id="CHEBI:29917"/>
        <dbReference type="ChEBI" id="CHEBI:35235"/>
        <dbReference type="ChEBI" id="CHEBI:57972"/>
        <dbReference type="ChEBI" id="CHEBI:64428"/>
        <dbReference type="EC" id="2.8.1.7"/>
    </reaction>
</comment>
<proteinExistence type="inferred from homology"/>
<dbReference type="InterPro" id="IPR020578">
    <property type="entry name" value="Aminotrans_V_PyrdxlP_BS"/>
</dbReference>
<dbReference type="GO" id="GO:0046872">
    <property type="term" value="F:metal ion binding"/>
    <property type="evidence" value="ECO:0007669"/>
    <property type="project" value="UniProtKB-KW"/>
</dbReference>